<dbReference type="Proteomes" id="UP001153334">
    <property type="component" value="Unassembled WGS sequence"/>
</dbReference>
<name>A0ACC2J419_9PEZI</name>
<evidence type="ECO:0000313" key="2">
    <source>
        <dbReference type="Proteomes" id="UP001153334"/>
    </source>
</evidence>
<organism evidence="1 2">
    <name type="scientific">Nemania bipapillata</name>
    <dbReference type="NCBI Taxonomy" id="110536"/>
    <lineage>
        <taxon>Eukaryota</taxon>
        <taxon>Fungi</taxon>
        <taxon>Dikarya</taxon>
        <taxon>Ascomycota</taxon>
        <taxon>Pezizomycotina</taxon>
        <taxon>Sordariomycetes</taxon>
        <taxon>Xylariomycetidae</taxon>
        <taxon>Xylariales</taxon>
        <taxon>Xylariaceae</taxon>
        <taxon>Nemania</taxon>
    </lineage>
</organism>
<proteinExistence type="predicted"/>
<sequence>MALDHGPAYGRRLMPSVLDELALEVPNKVYAAIPRTNSVKDGFRDVTFSDVSRMVNFMAWWVEERFGKGEKFETVAYVGIADLRGPIVFLALIKCGFKLGGFLMFTVATILGNTTIVYSPPFLVPDGTLVRDIMLQQKLRALLLPPSILEQLILEPNGVELIKGLDFLAYSGAPLSSSVGNQLSQFINVFSPYGSTETYPLPELATASEDWAWHEFSPHLKHEMQLFDPDEGTYELVVMSDESTKDTAAVYHNLPGSSGEFRTKDLFVRHEEKPQLFKYYGRKDDIITLSNGKKFNPIPLELNIQGDSSLKGVLVIGIGRPHPALLVEFTNPAEASIENLWPLIEKSNTLVPGQGHIHRGMVIAASPDVPFTRTGKGTIVRRLTEEAYRTRIEKLYADFREMGVQVPLETNPQTLKLLHDFLNEGIVPNHGNDTNDIVPSYVDSLPNIVRSGSTGFLGSHIIANLLLDPGITHVYCLNRSKNAPEKQAEVLMNLDEEKLKPLLPKLKYFNIELGRPRLALTDGQYDELVTNVDTIIFNAWKLDFALALRSFQPFLHSLVEVVKLANESERRTGILFVSSLSSVTAMAAVTTAPETPIEDPLAAAGMGYAQSKLAGERILTSANQKLGVPVCVVRICQLLGREAGAIRSDRSWISALVETSKTLKSIPKNVTRINFLRVNVAGRMIYDLLGSLTQDEAQFYHIAHPQPPPWELLVDALQERLGGVDVVPLQDWVDKLKSIDNPTAEDVEAMPALPLLDFFENLAKAPEYLAYATERATSTSGVKHSPIDRQYVEDWLGDWNM</sequence>
<dbReference type="EMBL" id="JAPESX010000294">
    <property type="protein sequence ID" value="KAJ8122079.1"/>
    <property type="molecule type" value="Genomic_DNA"/>
</dbReference>
<keyword evidence="2" id="KW-1185">Reference proteome</keyword>
<accession>A0ACC2J419</accession>
<comment type="caution">
    <text evidence="1">The sequence shown here is derived from an EMBL/GenBank/DDBJ whole genome shotgun (WGS) entry which is preliminary data.</text>
</comment>
<reference evidence="1" key="1">
    <citation type="submission" date="2022-11" db="EMBL/GenBank/DDBJ databases">
        <title>Genome Sequence of Nemania bipapillata.</title>
        <authorList>
            <person name="Buettner E."/>
        </authorList>
    </citation>
    <scope>NUCLEOTIDE SEQUENCE</scope>
    <source>
        <strain evidence="1">CP14</strain>
    </source>
</reference>
<evidence type="ECO:0000313" key="1">
    <source>
        <dbReference type="EMBL" id="KAJ8122079.1"/>
    </source>
</evidence>
<protein>
    <submittedName>
        <fullName evidence="1">Uncharacterized protein</fullName>
    </submittedName>
</protein>
<gene>
    <name evidence="1" type="ORF">ONZ43_g1633</name>
</gene>